<gene>
    <name evidence="2" type="ORF">SAMN03080606_03106</name>
</gene>
<accession>A0A1G5JY81</accession>
<evidence type="ECO:0000256" key="1">
    <source>
        <dbReference type="SAM" id="MobiDB-lite"/>
    </source>
</evidence>
<evidence type="ECO:0000313" key="2">
    <source>
        <dbReference type="EMBL" id="SCY93124.1"/>
    </source>
</evidence>
<dbReference type="AlphaFoldDB" id="A0A1G5JY81"/>
<keyword evidence="3" id="KW-1185">Reference proteome</keyword>
<evidence type="ECO:0000313" key="3">
    <source>
        <dbReference type="Proteomes" id="UP000198636"/>
    </source>
</evidence>
<protein>
    <submittedName>
        <fullName evidence="2">Uncharacterized protein</fullName>
    </submittedName>
</protein>
<feature type="region of interest" description="Disordered" evidence="1">
    <location>
        <begin position="24"/>
        <end position="44"/>
    </location>
</feature>
<dbReference type="EMBL" id="FMUS01000022">
    <property type="protein sequence ID" value="SCY93124.1"/>
    <property type="molecule type" value="Genomic_DNA"/>
</dbReference>
<sequence length="230" mass="25547">MARTDWKFNDIVTEADMNQMGQELNEKETPAAAQAKADRAEENAKNYTDQQITLVTETGIPKLNVYEYKLSNIAIGTTDIEIPLETFDKKTDTVKLYINTVPRDSDFFMVVDAVRNEAGNILEKGKVILNQPLETVSKVTIEIWKNIPIGEAGSVSGKVIAVDSMPQNRVIGLTDALDSNTQAIGDVNDDFVAHKAETMPHRFVDNGTVYKYGWSTLDGYAVFNYEEVTG</sequence>
<organism evidence="2 3">
    <name type="scientific">Alkaliphilus peptidifermentans DSM 18978</name>
    <dbReference type="NCBI Taxonomy" id="1120976"/>
    <lineage>
        <taxon>Bacteria</taxon>
        <taxon>Bacillati</taxon>
        <taxon>Bacillota</taxon>
        <taxon>Clostridia</taxon>
        <taxon>Peptostreptococcales</taxon>
        <taxon>Natronincolaceae</taxon>
        <taxon>Alkaliphilus</taxon>
    </lineage>
</organism>
<dbReference type="STRING" id="1120976.SAMN03080606_03106"/>
<reference evidence="2 3" key="1">
    <citation type="submission" date="2016-10" db="EMBL/GenBank/DDBJ databases">
        <authorList>
            <person name="de Groot N.N."/>
        </authorList>
    </citation>
    <scope>NUCLEOTIDE SEQUENCE [LARGE SCALE GENOMIC DNA]</scope>
    <source>
        <strain evidence="2 3">DSM 18978</strain>
    </source>
</reference>
<dbReference type="RefSeq" id="WP_091545401.1">
    <property type="nucleotide sequence ID" value="NZ_FMUS01000022.1"/>
</dbReference>
<dbReference type="Proteomes" id="UP000198636">
    <property type="component" value="Unassembled WGS sequence"/>
</dbReference>
<proteinExistence type="predicted"/>
<name>A0A1G5JY81_9FIRM</name>